<keyword evidence="6 8" id="KW-1133">Transmembrane helix</keyword>
<keyword evidence="4" id="KW-0997">Cell inner membrane</keyword>
<feature type="transmembrane region" description="Helical" evidence="8">
    <location>
        <begin position="505"/>
        <end position="531"/>
    </location>
</feature>
<dbReference type="SUPFAM" id="SSF161098">
    <property type="entry name" value="MetI-like"/>
    <property type="match status" value="2"/>
</dbReference>
<dbReference type="RefSeq" id="WP_110385213.1">
    <property type="nucleotide sequence ID" value="NZ_JACHVZ010000013.1"/>
</dbReference>
<dbReference type="InterPro" id="IPR035906">
    <property type="entry name" value="MetI-like_sf"/>
</dbReference>
<feature type="transmembrane region" description="Helical" evidence="8">
    <location>
        <begin position="241"/>
        <end position="262"/>
    </location>
</feature>
<keyword evidence="3" id="KW-1003">Cell membrane</keyword>
<reference evidence="11 12" key="1">
    <citation type="submission" date="2020-08" db="EMBL/GenBank/DDBJ databases">
        <title>Genomic Encyclopedia of Type Strains, Phase IV (KMG-V): Genome sequencing to study the core and pangenomes of soil and plant-associated prokaryotes.</title>
        <authorList>
            <person name="Whitman W."/>
        </authorList>
    </citation>
    <scope>NUCLEOTIDE SEQUENCE [LARGE SCALE GENOMIC DNA]</scope>
    <source>
        <strain evidence="11 12">SRMrh-85</strain>
    </source>
</reference>
<feature type="transmembrane region" description="Helical" evidence="8">
    <location>
        <begin position="199"/>
        <end position="221"/>
    </location>
</feature>
<feature type="transmembrane region" description="Helical" evidence="8">
    <location>
        <begin position="146"/>
        <end position="166"/>
    </location>
</feature>
<evidence type="ECO:0000256" key="5">
    <source>
        <dbReference type="ARBA" id="ARBA00022692"/>
    </source>
</evidence>
<dbReference type="Gene3D" id="1.10.3720.10">
    <property type="entry name" value="MetI-like"/>
    <property type="match status" value="2"/>
</dbReference>
<evidence type="ECO:0000256" key="7">
    <source>
        <dbReference type="ARBA" id="ARBA00023136"/>
    </source>
</evidence>
<feature type="transmembrane region" description="Helical" evidence="8">
    <location>
        <begin position="293"/>
        <end position="316"/>
    </location>
</feature>
<feature type="domain" description="ABC transmembrane type-1" evidence="10">
    <location>
        <begin position="78"/>
        <end position="264"/>
    </location>
</feature>
<accession>A0ABR6FSI4</accession>
<feature type="transmembrane region" description="Helical" evidence="8">
    <location>
        <begin position="344"/>
        <end position="364"/>
    </location>
</feature>
<feature type="transmembrane region" description="Helical" evidence="8">
    <location>
        <begin position="34"/>
        <end position="57"/>
    </location>
</feature>
<evidence type="ECO:0000256" key="8">
    <source>
        <dbReference type="RuleBase" id="RU363032"/>
    </source>
</evidence>
<protein>
    <submittedName>
        <fullName evidence="11">Iron(III) transport system permease protein</fullName>
    </submittedName>
</protein>
<dbReference type="CDD" id="cd06261">
    <property type="entry name" value="TM_PBP2"/>
    <property type="match status" value="2"/>
</dbReference>
<comment type="subcellular location">
    <subcellularLocation>
        <location evidence="1">Cell inner membrane</location>
        <topology evidence="1">Multi-pass membrane protein</topology>
    </subcellularLocation>
    <subcellularLocation>
        <location evidence="8">Cell membrane</location>
        <topology evidence="8">Multi-pass membrane protein</topology>
    </subcellularLocation>
</comment>
<feature type="transmembrane region" description="Helical" evidence="8">
    <location>
        <begin position="77"/>
        <end position="102"/>
    </location>
</feature>
<evidence type="ECO:0000313" key="12">
    <source>
        <dbReference type="Proteomes" id="UP000533533"/>
    </source>
</evidence>
<evidence type="ECO:0000256" key="1">
    <source>
        <dbReference type="ARBA" id="ARBA00004429"/>
    </source>
</evidence>
<dbReference type="PANTHER" id="PTHR43357">
    <property type="entry name" value="INNER MEMBRANE ABC TRANSPORTER PERMEASE PROTEIN YDCV"/>
    <property type="match status" value="1"/>
</dbReference>
<feature type="transmembrane region" description="Helical" evidence="8">
    <location>
        <begin position="452"/>
        <end position="477"/>
    </location>
</feature>
<gene>
    <name evidence="11" type="ORF">FHX59_004847</name>
</gene>
<feature type="transmembrane region" description="Helical" evidence="8">
    <location>
        <begin position="376"/>
        <end position="398"/>
    </location>
</feature>
<feature type="transmembrane region" description="Helical" evidence="8">
    <location>
        <begin position="114"/>
        <end position="134"/>
    </location>
</feature>
<feature type="domain" description="ABC transmembrane type-1" evidence="10">
    <location>
        <begin position="338"/>
        <end position="528"/>
    </location>
</feature>
<dbReference type="InterPro" id="IPR000515">
    <property type="entry name" value="MetI-like"/>
</dbReference>
<keyword evidence="12" id="KW-1185">Reference proteome</keyword>
<keyword evidence="5 8" id="KW-0812">Transmembrane</keyword>
<dbReference type="EMBL" id="JACHVZ010000013">
    <property type="protein sequence ID" value="MBB2930385.1"/>
    <property type="molecule type" value="Genomic_DNA"/>
</dbReference>
<evidence type="ECO:0000259" key="10">
    <source>
        <dbReference type="PROSITE" id="PS50928"/>
    </source>
</evidence>
<organism evidence="11 12">
    <name type="scientific">Paraburkholderia silvatlantica</name>
    <dbReference type="NCBI Taxonomy" id="321895"/>
    <lineage>
        <taxon>Bacteria</taxon>
        <taxon>Pseudomonadati</taxon>
        <taxon>Pseudomonadota</taxon>
        <taxon>Betaproteobacteria</taxon>
        <taxon>Burkholderiales</taxon>
        <taxon>Burkholderiaceae</taxon>
        <taxon>Paraburkholderia</taxon>
    </lineage>
</organism>
<keyword evidence="2 8" id="KW-0813">Transport</keyword>
<name>A0ABR6FSI4_9BURK</name>
<evidence type="ECO:0000256" key="3">
    <source>
        <dbReference type="ARBA" id="ARBA00022475"/>
    </source>
</evidence>
<evidence type="ECO:0000256" key="2">
    <source>
        <dbReference type="ARBA" id="ARBA00022448"/>
    </source>
</evidence>
<feature type="transmembrane region" description="Helical" evidence="8">
    <location>
        <begin position="410"/>
        <end position="431"/>
    </location>
</feature>
<dbReference type="Pfam" id="PF00528">
    <property type="entry name" value="BPD_transp_1"/>
    <property type="match status" value="2"/>
</dbReference>
<dbReference type="PANTHER" id="PTHR43357:SF3">
    <property type="entry name" value="FE(3+)-TRANSPORT SYSTEM PERMEASE PROTEIN FBPB 2"/>
    <property type="match status" value="1"/>
</dbReference>
<sequence length="557" mass="58811">MSEAVTAAQAVPKSSQADVAGVPPQRTRRRAPRALFAAAALGPLLVLLPLALTFWRALSFGLADAAELIFRPLVGELLVNTLSITVSATLACAALGTAVAWLVERTDVPGRRAWALLAAAPLAMPAFVTSYAWVSLSLDLQDFLGAFIVITTAYFPLVYLPVAAALRGLDPALEESARALGCNRWAVFVRVVLPQLRPALFGSMLLVALGVLSEFGAFTLLRFRTFTTEIYAEYRTSFDGGGASLLACVLILLCLVCLVLEFRVRGRSRYERVDRGARRASARHALGRWRWPVAAGFVALNVATLGVPLAMIGYWLTQPGAAAITPADVSPELLVSTTFASLRLGLTAAFFTVLLALPLAYLLARYPGRAATFLERTAFIAQGVPSLVIALAIVSLAVRALEPLYQGTTLLITAYAILCLPLALVSVRAALMQAQQRLEETARALGLGWFATLRRVVLPLAGPGLGAAASMVFISVVTELNATLLLAPIGTHTLATQVWTDTSTLAFAAAAPYAALLTALSLAASGLLFAFAGRSALPGHATVNVPVDTINAPPDDA</sequence>
<keyword evidence="7 8" id="KW-0472">Membrane</keyword>
<dbReference type="PROSITE" id="PS50928">
    <property type="entry name" value="ABC_TM1"/>
    <property type="match status" value="2"/>
</dbReference>
<evidence type="ECO:0000256" key="4">
    <source>
        <dbReference type="ARBA" id="ARBA00022519"/>
    </source>
</evidence>
<comment type="similarity">
    <text evidence="8">Belongs to the binding-protein-dependent transport system permease family.</text>
</comment>
<proteinExistence type="inferred from homology"/>
<dbReference type="Proteomes" id="UP000533533">
    <property type="component" value="Unassembled WGS sequence"/>
</dbReference>
<comment type="caution">
    <text evidence="11">The sequence shown here is derived from an EMBL/GenBank/DDBJ whole genome shotgun (WGS) entry which is preliminary data.</text>
</comment>
<evidence type="ECO:0000256" key="9">
    <source>
        <dbReference type="SAM" id="MobiDB-lite"/>
    </source>
</evidence>
<evidence type="ECO:0000313" key="11">
    <source>
        <dbReference type="EMBL" id="MBB2930385.1"/>
    </source>
</evidence>
<evidence type="ECO:0000256" key="6">
    <source>
        <dbReference type="ARBA" id="ARBA00022989"/>
    </source>
</evidence>
<feature type="region of interest" description="Disordered" evidence="9">
    <location>
        <begin position="1"/>
        <end position="25"/>
    </location>
</feature>